<evidence type="ECO:0000259" key="10">
    <source>
        <dbReference type="Pfam" id="PF12806"/>
    </source>
</evidence>
<gene>
    <name evidence="11" type="ORF">ACHMWK_23265</name>
</gene>
<keyword evidence="12" id="KW-1185">Reference proteome</keyword>
<evidence type="ECO:0000256" key="1">
    <source>
        <dbReference type="ARBA" id="ARBA00001974"/>
    </source>
</evidence>
<evidence type="ECO:0000313" key="12">
    <source>
        <dbReference type="Proteomes" id="UP001609821"/>
    </source>
</evidence>
<name>A0ABW7M640_9PSED</name>
<dbReference type="Pfam" id="PF02770">
    <property type="entry name" value="Acyl-CoA_dh_M"/>
    <property type="match status" value="1"/>
</dbReference>
<dbReference type="InterPro" id="IPR025878">
    <property type="entry name" value="Acyl-CoA_dh-like_C_dom"/>
</dbReference>
<evidence type="ECO:0000256" key="2">
    <source>
        <dbReference type="ARBA" id="ARBA00009347"/>
    </source>
</evidence>
<organism evidence="11 12">
    <name type="scientific">Pseudomonas kulmbachensis</name>
    <dbReference type="NCBI Taxonomy" id="3043408"/>
    <lineage>
        <taxon>Bacteria</taxon>
        <taxon>Pseudomonadati</taxon>
        <taxon>Pseudomonadota</taxon>
        <taxon>Gammaproteobacteria</taxon>
        <taxon>Pseudomonadales</taxon>
        <taxon>Pseudomonadaceae</taxon>
        <taxon>Pseudomonas</taxon>
    </lineage>
</organism>
<dbReference type="PANTHER" id="PTHR42803">
    <property type="entry name" value="ACYL-COA DEHYDROGENASE"/>
    <property type="match status" value="1"/>
</dbReference>
<evidence type="ECO:0000259" key="9">
    <source>
        <dbReference type="Pfam" id="PF02771"/>
    </source>
</evidence>
<dbReference type="EMBL" id="JBINXB010000057">
    <property type="protein sequence ID" value="MFH6568880.1"/>
    <property type="molecule type" value="Genomic_DNA"/>
</dbReference>
<accession>A0ABW7M640</accession>
<evidence type="ECO:0000256" key="3">
    <source>
        <dbReference type="ARBA" id="ARBA00022630"/>
    </source>
</evidence>
<dbReference type="InterPro" id="IPR037069">
    <property type="entry name" value="AcylCoA_DH/ox_N_sf"/>
</dbReference>
<dbReference type="SUPFAM" id="SSF47203">
    <property type="entry name" value="Acyl-CoA dehydrogenase C-terminal domain-like"/>
    <property type="match status" value="1"/>
</dbReference>
<dbReference type="InterPro" id="IPR036250">
    <property type="entry name" value="AcylCo_DH-like_C"/>
</dbReference>
<feature type="domain" description="Acyl-CoA dehydrogenase/oxidase C-terminal" evidence="7">
    <location>
        <begin position="277"/>
        <end position="447"/>
    </location>
</feature>
<proteinExistence type="inferred from homology"/>
<feature type="domain" description="Acyl-CoA dehydrogenase/oxidase N-terminal" evidence="9">
    <location>
        <begin position="41"/>
        <end position="158"/>
    </location>
</feature>
<evidence type="ECO:0000259" key="7">
    <source>
        <dbReference type="Pfam" id="PF00441"/>
    </source>
</evidence>
<comment type="similarity">
    <text evidence="2 6">Belongs to the acyl-CoA dehydrogenase family.</text>
</comment>
<dbReference type="Gene3D" id="1.20.140.10">
    <property type="entry name" value="Butyryl-CoA Dehydrogenase, subunit A, domain 3"/>
    <property type="match status" value="1"/>
</dbReference>
<dbReference type="InterPro" id="IPR009075">
    <property type="entry name" value="AcylCo_DH/oxidase_C"/>
</dbReference>
<evidence type="ECO:0000256" key="6">
    <source>
        <dbReference type="RuleBase" id="RU362125"/>
    </source>
</evidence>
<keyword evidence="4 6" id="KW-0274">FAD</keyword>
<dbReference type="Pfam" id="PF02771">
    <property type="entry name" value="Acyl-CoA_dh_N"/>
    <property type="match status" value="1"/>
</dbReference>
<feature type="domain" description="Acyl-CoA oxidase/dehydrogenase middle" evidence="8">
    <location>
        <begin position="163"/>
        <end position="267"/>
    </location>
</feature>
<comment type="caution">
    <text evidence="11">The sequence shown here is derived from an EMBL/GenBank/DDBJ whole genome shotgun (WGS) entry which is preliminary data.</text>
</comment>
<dbReference type="SUPFAM" id="SSF56645">
    <property type="entry name" value="Acyl-CoA dehydrogenase NM domain-like"/>
    <property type="match status" value="1"/>
</dbReference>
<keyword evidence="5 6" id="KW-0560">Oxidoreductase</keyword>
<feature type="domain" description="Acetyl-CoA dehydrogenase-like C-terminal" evidence="10">
    <location>
        <begin position="471"/>
        <end position="579"/>
    </location>
</feature>
<keyword evidence="3 6" id="KW-0285">Flavoprotein</keyword>
<dbReference type="InterPro" id="IPR046373">
    <property type="entry name" value="Acyl-CoA_Oxase/DH_mid-dom_sf"/>
</dbReference>
<sequence>MWQYQAPLRDMQFVFEHWLDAPRAWAQTTRFEGLDLALAQQVLEQAGRFSSQVLAPLNSSGDRQGCGFEAGQVTTPSGFVEAYRAYTEGGWSALACDEADGGQGLPQLLDAALQEMLYASNHGWAMYTGIAHGAYLCLKAHAPEWIKARYLPQIVSGEILPTMCLTEPQAGSDVGLLRSRAEPQDDGSYRVTASKLFISGGEHDLSANILHLVLARLPNAPAGSRGISLFLVPKLLDDHQTNNVRCDGIEHKMGIRASATCSLVFEQAQGWLIGEANRGLAAMFVMMNSARLHVGLQGLGHAEAAWQNARSYARERKQMRAPVRPAGVSAEDADPIHFHPAMRRTLLELRACTEGMRAVGYWVAHLLDQAEHHSSPVERQRALQLAQLLTPVIKAFFTDQGFHLASSALQVFGGYGYVSEFAIEQTLRDSRIAMIYEGSNEIQANDLLLRKVLGDDGQAFAQLLLVMREEAAQALSTNDCANFGTELAVLCDKLAAVVSAVRERAVEEGEYPYRVAGDFLQLCGVALLGFAWVRAARVSRLLPDSDPLQASKLQTAHFFFAYGLPEADYRIASIHAAKAGLAFIEP</sequence>
<dbReference type="InterPro" id="IPR013786">
    <property type="entry name" value="AcylCoA_DH/ox_N"/>
</dbReference>
<dbReference type="Gene3D" id="2.40.110.10">
    <property type="entry name" value="Butyryl-CoA Dehydrogenase, subunit A, domain 2"/>
    <property type="match status" value="1"/>
</dbReference>
<evidence type="ECO:0000259" key="8">
    <source>
        <dbReference type="Pfam" id="PF02770"/>
    </source>
</evidence>
<dbReference type="Proteomes" id="UP001609821">
    <property type="component" value="Unassembled WGS sequence"/>
</dbReference>
<reference evidence="11 12" key="1">
    <citation type="submission" date="2024-10" db="EMBL/GenBank/DDBJ databases">
        <title>Aeromonas and Pseudomonas from the Cagarras Archipelago, Rio de Janeiro, Brazil.</title>
        <authorList>
            <person name="Canellas A.L.B."/>
            <person name="Laport M.S."/>
        </authorList>
    </citation>
    <scope>NUCLEOTIDE SEQUENCE [LARGE SCALE GENOMIC DNA]</scope>
    <source>
        <strain evidence="11 12">CPF-4</strain>
    </source>
</reference>
<dbReference type="RefSeq" id="WP_395247654.1">
    <property type="nucleotide sequence ID" value="NZ_JBINXA010000002.1"/>
</dbReference>
<evidence type="ECO:0000256" key="4">
    <source>
        <dbReference type="ARBA" id="ARBA00022827"/>
    </source>
</evidence>
<dbReference type="InterPro" id="IPR009100">
    <property type="entry name" value="AcylCoA_DH/oxidase_NM_dom_sf"/>
</dbReference>
<dbReference type="Pfam" id="PF12806">
    <property type="entry name" value="Acyl-CoA_dh_C"/>
    <property type="match status" value="1"/>
</dbReference>
<dbReference type="InterPro" id="IPR006091">
    <property type="entry name" value="Acyl-CoA_Oxase/DH_mid-dom"/>
</dbReference>
<protein>
    <submittedName>
        <fullName evidence="11">Acyl-CoA dehydrogenase family protein</fullName>
    </submittedName>
</protein>
<dbReference type="Gene3D" id="1.10.540.10">
    <property type="entry name" value="Acyl-CoA dehydrogenase/oxidase, N-terminal domain"/>
    <property type="match status" value="1"/>
</dbReference>
<comment type="cofactor">
    <cofactor evidence="1 6">
        <name>FAD</name>
        <dbReference type="ChEBI" id="CHEBI:57692"/>
    </cofactor>
</comment>
<evidence type="ECO:0000256" key="5">
    <source>
        <dbReference type="ARBA" id="ARBA00023002"/>
    </source>
</evidence>
<dbReference type="InterPro" id="IPR052166">
    <property type="entry name" value="Diverse_Acyl-CoA_DH"/>
</dbReference>
<dbReference type="Pfam" id="PF00441">
    <property type="entry name" value="Acyl-CoA_dh_1"/>
    <property type="match status" value="1"/>
</dbReference>
<dbReference type="PANTHER" id="PTHR42803:SF1">
    <property type="entry name" value="BROAD-SPECIFICITY LINEAR ACYL-COA DEHYDROGENASE FADE5"/>
    <property type="match status" value="1"/>
</dbReference>
<evidence type="ECO:0000313" key="11">
    <source>
        <dbReference type="EMBL" id="MFH6568880.1"/>
    </source>
</evidence>